<reference evidence="2 3" key="1">
    <citation type="submission" date="2019-07" db="EMBL/GenBank/DDBJ databases">
        <title>WGS assembly of Gossypium mustelinum.</title>
        <authorList>
            <person name="Chen Z.J."/>
            <person name="Sreedasyam A."/>
            <person name="Ando A."/>
            <person name="Song Q."/>
            <person name="De L."/>
            <person name="Hulse-Kemp A."/>
            <person name="Ding M."/>
            <person name="Ye W."/>
            <person name="Kirkbride R."/>
            <person name="Jenkins J."/>
            <person name="Plott C."/>
            <person name="Lovell J."/>
            <person name="Lin Y.-M."/>
            <person name="Vaughn R."/>
            <person name="Liu B."/>
            <person name="Li W."/>
            <person name="Simpson S."/>
            <person name="Scheffler B."/>
            <person name="Saski C."/>
            <person name="Grover C."/>
            <person name="Hu G."/>
            <person name="Conover J."/>
            <person name="Carlson J."/>
            <person name="Shu S."/>
            <person name="Boston L."/>
            <person name="Williams M."/>
            <person name="Peterson D."/>
            <person name="Mcgee K."/>
            <person name="Jones D."/>
            <person name="Wendel J."/>
            <person name="Stelly D."/>
            <person name="Grimwood J."/>
            <person name="Schmutz J."/>
        </authorList>
    </citation>
    <scope>NUCLEOTIDE SEQUENCE [LARGE SCALE GENOMIC DNA]</scope>
    <source>
        <strain evidence="2">1408120.09</strain>
    </source>
</reference>
<dbReference type="PANTHER" id="PTHR33128">
    <property type="entry name" value="OS05G0103400 PROTEIN"/>
    <property type="match status" value="1"/>
</dbReference>
<dbReference type="EMBL" id="CM017659">
    <property type="protein sequence ID" value="TYI53959.1"/>
    <property type="molecule type" value="Genomic_DNA"/>
</dbReference>
<feature type="transmembrane region" description="Helical" evidence="1">
    <location>
        <begin position="66"/>
        <end position="84"/>
    </location>
</feature>
<evidence type="ECO:0008006" key="4">
    <source>
        <dbReference type="Google" id="ProtNLM"/>
    </source>
</evidence>
<evidence type="ECO:0000313" key="3">
    <source>
        <dbReference type="Proteomes" id="UP000323597"/>
    </source>
</evidence>
<dbReference type="AlphaFoldDB" id="A0A5D2SM32"/>
<accession>A0A5D2SM32</accession>
<keyword evidence="3" id="KW-1185">Reference proteome</keyword>
<evidence type="ECO:0000256" key="1">
    <source>
        <dbReference type="SAM" id="Phobius"/>
    </source>
</evidence>
<organism evidence="2 3">
    <name type="scientific">Gossypium mustelinum</name>
    <name type="common">Cotton</name>
    <name type="synonym">Gossypium caicoense</name>
    <dbReference type="NCBI Taxonomy" id="34275"/>
    <lineage>
        <taxon>Eukaryota</taxon>
        <taxon>Viridiplantae</taxon>
        <taxon>Streptophyta</taxon>
        <taxon>Embryophyta</taxon>
        <taxon>Tracheophyta</taxon>
        <taxon>Spermatophyta</taxon>
        <taxon>Magnoliopsida</taxon>
        <taxon>eudicotyledons</taxon>
        <taxon>Gunneridae</taxon>
        <taxon>Pentapetalae</taxon>
        <taxon>rosids</taxon>
        <taxon>malvids</taxon>
        <taxon>Malvales</taxon>
        <taxon>Malvaceae</taxon>
        <taxon>Malvoideae</taxon>
        <taxon>Gossypium</taxon>
    </lineage>
</organism>
<dbReference type="InterPro" id="IPR021775">
    <property type="entry name" value="DUF3339"/>
</dbReference>
<name>A0A5D2SM32_GOSMU</name>
<dbReference type="PANTHER" id="PTHR33128:SF46">
    <property type="entry name" value="PROTEIN, PUTATIVE (DUF 3339)-RELATED"/>
    <property type="match status" value="1"/>
</dbReference>
<dbReference type="Pfam" id="PF11820">
    <property type="entry name" value="DUF3339"/>
    <property type="match status" value="1"/>
</dbReference>
<evidence type="ECO:0000313" key="2">
    <source>
        <dbReference type="EMBL" id="TYI53959.1"/>
    </source>
</evidence>
<keyword evidence="1" id="KW-0812">Transmembrane</keyword>
<sequence length="129" mass="14752">MDAKTVAFRRLLFYPPIPISITLYSHTCIFFFPFSPHFLYFFVILLGKKKKERQRQRQQMADWGPVLVATVLFVLLCPGLLFQIPGRNKIVEFGNMHTSGASIVVHAIIYFGLITIFCIAIGVHIYASQ</sequence>
<keyword evidence="1" id="KW-1133">Transmembrane helix</keyword>
<keyword evidence="1" id="KW-0472">Membrane</keyword>
<dbReference type="Proteomes" id="UP000323597">
    <property type="component" value="Chromosome D11"/>
</dbReference>
<proteinExistence type="predicted"/>
<protein>
    <recommendedName>
        <fullName evidence="4">Transmembrane protein</fullName>
    </recommendedName>
</protein>
<feature type="transmembrane region" description="Helical" evidence="1">
    <location>
        <begin position="104"/>
        <end position="127"/>
    </location>
</feature>
<feature type="transmembrane region" description="Helical" evidence="1">
    <location>
        <begin position="23"/>
        <end position="46"/>
    </location>
</feature>
<gene>
    <name evidence="2" type="ORF">E1A91_D11G042700v1</name>
</gene>